<organism evidence="1 2">
    <name type="scientific">Microbacterium aurum</name>
    <dbReference type="NCBI Taxonomy" id="36805"/>
    <lineage>
        <taxon>Bacteria</taxon>
        <taxon>Bacillati</taxon>
        <taxon>Actinomycetota</taxon>
        <taxon>Actinomycetes</taxon>
        <taxon>Micrococcales</taxon>
        <taxon>Microbacteriaceae</taxon>
        <taxon>Microbacterium</taxon>
    </lineage>
</organism>
<gene>
    <name evidence="1" type="ORF">BOH66_13280</name>
</gene>
<evidence type="ECO:0008006" key="3">
    <source>
        <dbReference type="Google" id="ProtNLM"/>
    </source>
</evidence>
<dbReference type="EMBL" id="CP018762">
    <property type="protein sequence ID" value="APZ35111.1"/>
    <property type="molecule type" value="Genomic_DNA"/>
</dbReference>
<dbReference type="Proteomes" id="UP000187185">
    <property type="component" value="Chromosome"/>
</dbReference>
<evidence type="ECO:0000313" key="1">
    <source>
        <dbReference type="EMBL" id="APZ35111.1"/>
    </source>
</evidence>
<protein>
    <recommendedName>
        <fullName evidence="3">Winged helix DNA-binding domain-containing protein</fullName>
    </recommendedName>
</protein>
<keyword evidence="2" id="KW-1185">Reference proteome</keyword>
<evidence type="ECO:0000313" key="2">
    <source>
        <dbReference type="Proteomes" id="UP000187185"/>
    </source>
</evidence>
<dbReference type="KEGG" id="maur:BOH66_13280"/>
<reference evidence="1 2" key="1">
    <citation type="submission" date="2016-12" db="EMBL/GenBank/DDBJ databases">
        <title>Complete genome sequence of Microbacterium aurum KACC 15219.</title>
        <authorList>
            <person name="Jung Y."/>
            <person name="Shin J.-H."/>
            <person name="Lee Y.-J."/>
            <person name="Yi H."/>
            <person name="Bahn Y.-S."/>
            <person name="Kim J.F."/>
            <person name="Lee D.-W."/>
        </authorList>
    </citation>
    <scope>NUCLEOTIDE SEQUENCE [LARGE SCALE GENOMIC DNA]</scope>
    <source>
        <strain evidence="1 2">KACC 15219</strain>
    </source>
</reference>
<name>A0A1P8UAG3_9MICO</name>
<dbReference type="AlphaFoldDB" id="A0A1P8UAG3"/>
<accession>A0A1P8UAG3</accession>
<proteinExistence type="predicted"/>
<sequence length="113" mass="12004">MDILRLRAERLRSHRLSAPAATIADAASHMMATQGQEFCTVPCAPEFLAAIGPTANGIVRPILVAGGEIIGVWSHSVAVGKHHLLPQHEVFDAAVDPASVDAALARYARFIRG</sequence>
<dbReference type="RefSeq" id="WP_076691490.1">
    <property type="nucleotide sequence ID" value="NZ_CP018762.1"/>
</dbReference>